<keyword evidence="7" id="KW-0812">Transmembrane</keyword>
<dbReference type="SUPFAM" id="SSF103190">
    <property type="entry name" value="Sensory domain-like"/>
    <property type="match status" value="1"/>
</dbReference>
<evidence type="ECO:0000256" key="7">
    <source>
        <dbReference type="SAM" id="Phobius"/>
    </source>
</evidence>
<sequence>MLNKNSIQFKILLFVPIVLIAIIGISILSYMFAKSELETQIDSKMTNLTKEVTNEIDGKLTGHQRLGETMSELAGAEGQQLEREDFAALFERYLPINEETFGMGVWYAPYGHDEETQYFGPYSYKDGDNVVYTDEYETSDYDYPNQYWYTAGAESGEITWTEPYYDEALGTTLITTSVPFYDHSDQFVGVVSSDIDIGNMQNIVKGIDAGETGWAFLLDESERFLVHPNIEQNESISLSEDATLSPLVQTLENQPSGIETVELENDRSGHVYYQQIPRTNWTVGIVIPDQEAYGALSNLLMQIVIASAIILILFIAVAVIVARRLTKPLKELNTEVSKVASGDLSVHLEPKTKDEIGELTNNFNNMVKSIRELVASVQSSIHTVSGSTEQLSAVSEETTASSEEISRAMSEATKGITEAASHADATNQETASFSEKLTNLVDQTNQLATYSEEVQQLNKQGIEQITQLREKSDQSANVVLSVEKVIQELSTKMTQIGEIVNTISSISEQTNLLALNASIEAARAGEDGKGFAVVADEVRKLAEQTSAATENIRDTIKEVQLDSENAVQQIGSSREMSEEQNETAKETVEAFESIAKENDKMTESIQTIVKDIEKMDTSKDHVVEAVSQIASILQQNASVSEEVDASSQEQLTALKTITTSAEDLQKSSEELERLIKRFRI</sequence>
<dbReference type="Gene3D" id="6.10.340.10">
    <property type="match status" value="1"/>
</dbReference>
<dbReference type="Pfam" id="PF00015">
    <property type="entry name" value="MCPsignal"/>
    <property type="match status" value="1"/>
</dbReference>
<evidence type="ECO:0000256" key="2">
    <source>
        <dbReference type="ARBA" id="ARBA00022475"/>
    </source>
</evidence>
<dbReference type="InterPro" id="IPR003660">
    <property type="entry name" value="HAMP_dom"/>
</dbReference>
<name>A0A366E710_9BACI</name>
<evidence type="ECO:0000313" key="11">
    <source>
        <dbReference type="Proteomes" id="UP000252254"/>
    </source>
</evidence>
<feature type="transmembrane region" description="Helical" evidence="7">
    <location>
        <begin position="12"/>
        <end position="33"/>
    </location>
</feature>
<dbReference type="Pfam" id="PF22673">
    <property type="entry name" value="MCP-like_PDC_1"/>
    <property type="match status" value="1"/>
</dbReference>
<evidence type="ECO:0000256" key="3">
    <source>
        <dbReference type="ARBA" id="ARBA00023136"/>
    </source>
</evidence>
<evidence type="ECO:0000256" key="6">
    <source>
        <dbReference type="PROSITE-ProRule" id="PRU00284"/>
    </source>
</evidence>
<dbReference type="CDD" id="cd12913">
    <property type="entry name" value="PDC1_MCP_like"/>
    <property type="match status" value="1"/>
</dbReference>
<dbReference type="PROSITE" id="PS50885">
    <property type="entry name" value="HAMP"/>
    <property type="match status" value="1"/>
</dbReference>
<comment type="subcellular location">
    <subcellularLocation>
        <location evidence="1">Cell membrane</location>
    </subcellularLocation>
</comment>
<dbReference type="Proteomes" id="UP000252254">
    <property type="component" value="Unassembled WGS sequence"/>
</dbReference>
<keyword evidence="4 6" id="KW-0807">Transducer</keyword>
<dbReference type="PANTHER" id="PTHR32089">
    <property type="entry name" value="METHYL-ACCEPTING CHEMOTAXIS PROTEIN MCPB"/>
    <property type="match status" value="1"/>
</dbReference>
<evidence type="ECO:0000259" key="9">
    <source>
        <dbReference type="PROSITE" id="PS50885"/>
    </source>
</evidence>
<dbReference type="OrthoDB" id="9760371at2"/>
<protein>
    <submittedName>
        <fullName evidence="10">Methyl-accepting chemotaxis sensory transducer with Cache sensor</fullName>
    </submittedName>
</protein>
<evidence type="ECO:0000256" key="4">
    <source>
        <dbReference type="ARBA" id="ARBA00023224"/>
    </source>
</evidence>
<dbReference type="Pfam" id="PF00672">
    <property type="entry name" value="HAMP"/>
    <property type="match status" value="1"/>
</dbReference>
<dbReference type="CDD" id="cd12912">
    <property type="entry name" value="PDC2_MCP_like"/>
    <property type="match status" value="1"/>
</dbReference>
<dbReference type="GO" id="GO:0005886">
    <property type="term" value="C:plasma membrane"/>
    <property type="evidence" value="ECO:0007669"/>
    <property type="project" value="UniProtKB-SubCell"/>
</dbReference>
<organism evidence="10 11">
    <name type="scientific">Paraliobacillus ryukyuensis</name>
    <dbReference type="NCBI Taxonomy" id="200904"/>
    <lineage>
        <taxon>Bacteria</taxon>
        <taxon>Bacillati</taxon>
        <taxon>Bacillota</taxon>
        <taxon>Bacilli</taxon>
        <taxon>Bacillales</taxon>
        <taxon>Bacillaceae</taxon>
        <taxon>Paraliobacillus</taxon>
    </lineage>
</organism>
<comment type="caution">
    <text evidence="10">The sequence shown here is derived from an EMBL/GenBank/DDBJ whole genome shotgun (WGS) entry which is preliminary data.</text>
</comment>
<evidence type="ECO:0000313" key="10">
    <source>
        <dbReference type="EMBL" id="RBO98097.1"/>
    </source>
</evidence>
<dbReference type="PANTHER" id="PTHR32089:SF112">
    <property type="entry name" value="LYSOZYME-LIKE PROTEIN-RELATED"/>
    <property type="match status" value="1"/>
</dbReference>
<feature type="transmembrane region" description="Helical" evidence="7">
    <location>
        <begin position="299"/>
        <end position="322"/>
    </location>
</feature>
<comment type="similarity">
    <text evidence="5">Belongs to the methyl-accepting chemotaxis (MCP) protein family.</text>
</comment>
<evidence type="ECO:0000256" key="5">
    <source>
        <dbReference type="ARBA" id="ARBA00029447"/>
    </source>
</evidence>
<feature type="domain" description="Methyl-accepting transducer" evidence="8">
    <location>
        <begin position="394"/>
        <end position="651"/>
    </location>
</feature>
<evidence type="ECO:0000256" key="1">
    <source>
        <dbReference type="ARBA" id="ARBA00004236"/>
    </source>
</evidence>
<keyword evidence="3 7" id="KW-0472">Membrane</keyword>
<accession>A0A366E710</accession>
<dbReference type="CDD" id="cd06225">
    <property type="entry name" value="HAMP"/>
    <property type="match status" value="1"/>
</dbReference>
<dbReference type="EMBL" id="QNRI01000006">
    <property type="protein sequence ID" value="RBO98097.1"/>
    <property type="molecule type" value="Genomic_DNA"/>
</dbReference>
<gene>
    <name evidence="10" type="ORF">DES48_106119</name>
</gene>
<dbReference type="RefSeq" id="WP_113868953.1">
    <property type="nucleotide sequence ID" value="NZ_BAABQN010000014.1"/>
</dbReference>
<dbReference type="Gene3D" id="3.30.450.20">
    <property type="entry name" value="PAS domain"/>
    <property type="match status" value="2"/>
</dbReference>
<evidence type="ECO:0000259" key="8">
    <source>
        <dbReference type="PROSITE" id="PS50111"/>
    </source>
</evidence>
<dbReference type="SMART" id="SM00283">
    <property type="entry name" value="MA"/>
    <property type="match status" value="1"/>
</dbReference>
<dbReference type="Gene3D" id="1.10.287.950">
    <property type="entry name" value="Methyl-accepting chemotaxis protein"/>
    <property type="match status" value="1"/>
</dbReference>
<dbReference type="InterPro" id="IPR029151">
    <property type="entry name" value="Sensor-like_sf"/>
</dbReference>
<dbReference type="AlphaFoldDB" id="A0A366E710"/>
<dbReference type="CDD" id="cd11386">
    <property type="entry name" value="MCP_signal"/>
    <property type="match status" value="1"/>
</dbReference>
<dbReference type="SMART" id="SM00304">
    <property type="entry name" value="HAMP"/>
    <property type="match status" value="1"/>
</dbReference>
<dbReference type="GO" id="GO:0007165">
    <property type="term" value="P:signal transduction"/>
    <property type="evidence" value="ECO:0007669"/>
    <property type="project" value="UniProtKB-KW"/>
</dbReference>
<dbReference type="STRING" id="200904.GCA_900168775_00938"/>
<keyword evidence="7" id="KW-1133">Transmembrane helix</keyword>
<dbReference type="InterPro" id="IPR004089">
    <property type="entry name" value="MCPsignal_dom"/>
</dbReference>
<dbReference type="SUPFAM" id="SSF58104">
    <property type="entry name" value="Methyl-accepting chemotaxis protein (MCP) signaling domain"/>
    <property type="match status" value="1"/>
</dbReference>
<dbReference type="PROSITE" id="PS50111">
    <property type="entry name" value="CHEMOTAXIS_TRANSDUC_2"/>
    <property type="match status" value="1"/>
</dbReference>
<feature type="domain" description="HAMP" evidence="9">
    <location>
        <begin position="323"/>
        <end position="375"/>
    </location>
</feature>
<keyword evidence="11" id="KW-1185">Reference proteome</keyword>
<proteinExistence type="inferred from homology"/>
<reference evidence="10 11" key="1">
    <citation type="submission" date="2018-06" db="EMBL/GenBank/DDBJ databases">
        <title>Genomic Encyclopedia of Type Strains, Phase IV (KMG-IV): sequencing the most valuable type-strain genomes for metagenomic binning, comparative biology and taxonomic classification.</title>
        <authorList>
            <person name="Goeker M."/>
        </authorList>
    </citation>
    <scope>NUCLEOTIDE SEQUENCE [LARGE SCALE GENOMIC DNA]</scope>
    <source>
        <strain evidence="10 11">DSM 15140</strain>
    </source>
</reference>
<keyword evidence="2" id="KW-1003">Cell membrane</keyword>